<dbReference type="GO" id="GO:0005811">
    <property type="term" value="C:lipid droplet"/>
    <property type="evidence" value="ECO:0007669"/>
    <property type="project" value="TreeGrafter"/>
</dbReference>
<dbReference type="PANTHER" id="PTHR24322:SF736">
    <property type="entry name" value="RETINOL DEHYDROGENASE 10"/>
    <property type="match status" value="1"/>
</dbReference>
<keyword evidence="5" id="KW-1133">Transmembrane helix</keyword>
<dbReference type="Pfam" id="PF00106">
    <property type="entry name" value="adh_short"/>
    <property type="match status" value="1"/>
</dbReference>
<dbReference type="PANTHER" id="PTHR24322">
    <property type="entry name" value="PKSB"/>
    <property type="match status" value="1"/>
</dbReference>
<proteinExistence type="inferred from homology"/>
<evidence type="ECO:0000256" key="5">
    <source>
        <dbReference type="ARBA" id="ARBA00022989"/>
    </source>
</evidence>
<evidence type="ECO:0000313" key="14">
    <source>
        <dbReference type="Proteomes" id="UP001168990"/>
    </source>
</evidence>
<dbReference type="CDD" id="cd05339">
    <property type="entry name" value="17beta-HSDXI-like_SDR_c"/>
    <property type="match status" value="1"/>
</dbReference>
<protein>
    <recommendedName>
        <fullName evidence="10">Short-chain dehydrogenase/reductase 3</fullName>
    </recommendedName>
    <alternativeName>
        <fullName evidence="11">Retinal short-chain dehydrogenase/reductase 1</fullName>
    </alternativeName>
</protein>
<dbReference type="PROSITE" id="PS00061">
    <property type="entry name" value="ADH_SHORT"/>
    <property type="match status" value="1"/>
</dbReference>
<dbReference type="InterPro" id="IPR036291">
    <property type="entry name" value="NAD(P)-bd_dom_sf"/>
</dbReference>
<evidence type="ECO:0000256" key="10">
    <source>
        <dbReference type="ARBA" id="ARBA00068717"/>
    </source>
</evidence>
<dbReference type="Gene3D" id="3.40.50.720">
    <property type="entry name" value="NAD(P)-binding Rossmann-like Domain"/>
    <property type="match status" value="1"/>
</dbReference>
<comment type="subcellular location">
    <subcellularLocation>
        <location evidence="1">Membrane</location>
        <topology evidence="1">Multi-pass membrane protein</topology>
    </subcellularLocation>
</comment>
<reference evidence="13" key="1">
    <citation type="journal article" date="2023" name="bioRxiv">
        <title>Scaffold-level genome assemblies of two parasitoid biocontrol wasps reveal the parthenogenesis mechanism and an associated novel virus.</title>
        <authorList>
            <person name="Inwood S."/>
            <person name="Skelly J."/>
            <person name="Guhlin J."/>
            <person name="Harrop T."/>
            <person name="Goldson S."/>
            <person name="Dearden P."/>
        </authorList>
    </citation>
    <scope>NUCLEOTIDE SEQUENCE</scope>
    <source>
        <strain evidence="13">Irish</strain>
        <tissue evidence="13">Whole body</tissue>
    </source>
</reference>
<evidence type="ECO:0000256" key="8">
    <source>
        <dbReference type="ARBA" id="ARBA00023136"/>
    </source>
</evidence>
<dbReference type="PRINTS" id="PR00080">
    <property type="entry name" value="SDRFAMILY"/>
</dbReference>
<dbReference type="AlphaFoldDB" id="A0AA39FLM2"/>
<evidence type="ECO:0000256" key="9">
    <source>
        <dbReference type="ARBA" id="ARBA00059620"/>
    </source>
</evidence>
<keyword evidence="3" id="KW-0812">Transmembrane</keyword>
<dbReference type="GO" id="GO:0052650">
    <property type="term" value="F:all-trans-retinol dehydrogenase (NADP+) activity"/>
    <property type="evidence" value="ECO:0007669"/>
    <property type="project" value="UniProtKB-ARBA"/>
</dbReference>
<keyword evidence="14" id="KW-1185">Reference proteome</keyword>
<keyword evidence="4" id="KW-0521">NADP</keyword>
<dbReference type="Proteomes" id="UP001168990">
    <property type="component" value="Unassembled WGS sequence"/>
</dbReference>
<evidence type="ECO:0000256" key="3">
    <source>
        <dbReference type="ARBA" id="ARBA00022692"/>
    </source>
</evidence>
<dbReference type="InterPro" id="IPR020904">
    <property type="entry name" value="Sc_DH/Rdtase_CS"/>
</dbReference>
<organism evidence="13 14">
    <name type="scientific">Microctonus aethiopoides</name>
    <dbReference type="NCBI Taxonomy" id="144406"/>
    <lineage>
        <taxon>Eukaryota</taxon>
        <taxon>Metazoa</taxon>
        <taxon>Ecdysozoa</taxon>
        <taxon>Arthropoda</taxon>
        <taxon>Hexapoda</taxon>
        <taxon>Insecta</taxon>
        <taxon>Pterygota</taxon>
        <taxon>Neoptera</taxon>
        <taxon>Endopterygota</taxon>
        <taxon>Hymenoptera</taxon>
        <taxon>Apocrita</taxon>
        <taxon>Ichneumonoidea</taxon>
        <taxon>Braconidae</taxon>
        <taxon>Euphorinae</taxon>
        <taxon>Microctonus</taxon>
    </lineage>
</organism>
<dbReference type="FunFam" id="3.40.50.720:FF:000131">
    <property type="entry name" value="Short-chain dehydrogenase/reductase 3"/>
    <property type="match status" value="1"/>
</dbReference>
<gene>
    <name evidence="13" type="ORF">PV328_005278</name>
</gene>
<keyword evidence="6" id="KW-0560">Oxidoreductase</keyword>
<evidence type="ECO:0000256" key="2">
    <source>
        <dbReference type="ARBA" id="ARBA00006484"/>
    </source>
</evidence>
<dbReference type="GO" id="GO:0016020">
    <property type="term" value="C:membrane"/>
    <property type="evidence" value="ECO:0007669"/>
    <property type="project" value="UniProtKB-SubCell"/>
</dbReference>
<dbReference type="SUPFAM" id="SSF51735">
    <property type="entry name" value="NAD(P)-binding Rossmann-fold domains"/>
    <property type="match status" value="1"/>
</dbReference>
<dbReference type="EMBL" id="JAQQBS010000002">
    <property type="protein sequence ID" value="KAK0171885.1"/>
    <property type="molecule type" value="Genomic_DNA"/>
</dbReference>
<evidence type="ECO:0000256" key="6">
    <source>
        <dbReference type="ARBA" id="ARBA00023002"/>
    </source>
</evidence>
<evidence type="ECO:0000256" key="4">
    <source>
        <dbReference type="ARBA" id="ARBA00022857"/>
    </source>
</evidence>
<evidence type="ECO:0000256" key="7">
    <source>
        <dbReference type="ARBA" id="ARBA00023098"/>
    </source>
</evidence>
<keyword evidence="7" id="KW-0443">Lipid metabolism</keyword>
<evidence type="ECO:0000313" key="13">
    <source>
        <dbReference type="EMBL" id="KAK0171885.1"/>
    </source>
</evidence>
<accession>A0AA39FLM2</accession>
<sequence>MVNAYDGIRIIADVCLLFIRIIYHLLESAYRLICPVEEKNVAGEIVLITGTGHGIGRELAIKYASLGAIVVCWDLNPDGNQQTINDIKKLGGTTAYSYQCDVSKRDEVFKVAEQVKTEIGHPTIVVNNAGIMPCQSFLDHTPETIKKVIDVNVFANIWVLQAFLPNMIANNRGHVVALSSMAGLIGLKNLAPYCASKFAVRGLMESLREEYSYTIEGQTSNVKFTTIYPYMVDTGLCKKPRIRFPSLMSIVPPSATAAQIVNAQRRNYSECSVPRPWLFINASMRNLPDKVIYQFKEFLDSGVDADS</sequence>
<reference evidence="13" key="2">
    <citation type="submission" date="2023-03" db="EMBL/GenBank/DDBJ databases">
        <authorList>
            <person name="Inwood S.N."/>
            <person name="Skelly J.G."/>
            <person name="Guhlin J."/>
            <person name="Harrop T.W.R."/>
            <person name="Goldson S.G."/>
            <person name="Dearden P.K."/>
        </authorList>
    </citation>
    <scope>NUCLEOTIDE SEQUENCE</scope>
    <source>
        <strain evidence="13">Irish</strain>
        <tissue evidence="13">Whole body</tissue>
    </source>
</reference>
<evidence type="ECO:0000256" key="1">
    <source>
        <dbReference type="ARBA" id="ARBA00004141"/>
    </source>
</evidence>
<comment type="caution">
    <text evidence="13">The sequence shown here is derived from an EMBL/GenBank/DDBJ whole genome shotgun (WGS) entry which is preliminary data.</text>
</comment>
<keyword evidence="8" id="KW-0472">Membrane</keyword>
<dbReference type="InterPro" id="IPR002347">
    <property type="entry name" value="SDR_fam"/>
</dbReference>
<dbReference type="PRINTS" id="PR00081">
    <property type="entry name" value="GDHRDH"/>
</dbReference>
<evidence type="ECO:0000256" key="11">
    <source>
        <dbReference type="ARBA" id="ARBA00082544"/>
    </source>
</evidence>
<evidence type="ECO:0000256" key="12">
    <source>
        <dbReference type="RuleBase" id="RU000363"/>
    </source>
</evidence>
<name>A0AA39FLM2_9HYME</name>
<comment type="function">
    <text evidence="9">Catalyzes the reduction of all-trans-retinal to all-trans-retinol in the presence of NADPH.</text>
</comment>
<comment type="similarity">
    <text evidence="2 12">Belongs to the short-chain dehydrogenases/reductases (SDR) family.</text>
</comment>